<protein>
    <submittedName>
        <fullName evidence="2">Uncharacterized protein</fullName>
    </submittedName>
</protein>
<keyword evidence="3" id="KW-1185">Reference proteome</keyword>
<feature type="compositionally biased region" description="Basic and acidic residues" evidence="1">
    <location>
        <begin position="36"/>
        <end position="60"/>
    </location>
</feature>
<proteinExistence type="predicted"/>
<reference evidence="2 3" key="1">
    <citation type="journal article" date="2019" name="Commun. Biol.">
        <title>The bagworm genome reveals a unique fibroin gene that provides high tensile strength.</title>
        <authorList>
            <person name="Kono N."/>
            <person name="Nakamura H."/>
            <person name="Ohtoshi R."/>
            <person name="Tomita M."/>
            <person name="Numata K."/>
            <person name="Arakawa K."/>
        </authorList>
    </citation>
    <scope>NUCLEOTIDE SEQUENCE [LARGE SCALE GENOMIC DNA]</scope>
</reference>
<organism evidence="2 3">
    <name type="scientific">Eumeta variegata</name>
    <name type="common">Bagworm moth</name>
    <name type="synonym">Eumeta japonica</name>
    <dbReference type="NCBI Taxonomy" id="151549"/>
    <lineage>
        <taxon>Eukaryota</taxon>
        <taxon>Metazoa</taxon>
        <taxon>Ecdysozoa</taxon>
        <taxon>Arthropoda</taxon>
        <taxon>Hexapoda</taxon>
        <taxon>Insecta</taxon>
        <taxon>Pterygota</taxon>
        <taxon>Neoptera</taxon>
        <taxon>Endopterygota</taxon>
        <taxon>Lepidoptera</taxon>
        <taxon>Glossata</taxon>
        <taxon>Ditrysia</taxon>
        <taxon>Tineoidea</taxon>
        <taxon>Psychidae</taxon>
        <taxon>Oiketicinae</taxon>
        <taxon>Eumeta</taxon>
    </lineage>
</organism>
<gene>
    <name evidence="2" type="ORF">EVAR_52897_1</name>
</gene>
<accession>A0A4C1YZK8</accession>
<evidence type="ECO:0000313" key="2">
    <source>
        <dbReference type="EMBL" id="GBP80690.1"/>
    </source>
</evidence>
<feature type="region of interest" description="Disordered" evidence="1">
    <location>
        <begin position="17"/>
        <end position="62"/>
    </location>
</feature>
<evidence type="ECO:0000256" key="1">
    <source>
        <dbReference type="SAM" id="MobiDB-lite"/>
    </source>
</evidence>
<evidence type="ECO:0000313" key="3">
    <source>
        <dbReference type="Proteomes" id="UP000299102"/>
    </source>
</evidence>
<dbReference type="AlphaFoldDB" id="A0A4C1YZK8"/>
<dbReference type="Proteomes" id="UP000299102">
    <property type="component" value="Unassembled WGS sequence"/>
</dbReference>
<dbReference type="EMBL" id="BGZK01001475">
    <property type="protein sequence ID" value="GBP80690.1"/>
    <property type="molecule type" value="Genomic_DNA"/>
</dbReference>
<sequence>MGRATKAFGCLELPGLSDRGSSADTRHHRRGTMRPRLYENIRDRPKEEANAEGRQNDTARSRSALESPAVLLLEIREIRQDVISTTECSCDVHASCRKLAQQRSEHNQHYNVSAMDIVLPLQVKETVIPYQVSIVVLNTKARAKTKHARSDEKTLPSCRTATLLDLLRGITKVSSEGRGRDNATKLVFYPGLLLFADPPVRVPGVAVTRTPDSNRLFVAYPSFFVKYHLGERKWRWMLRIYREEEKDMIYEGGVERETKGVSTIRL</sequence>
<comment type="caution">
    <text evidence="2">The sequence shown here is derived from an EMBL/GenBank/DDBJ whole genome shotgun (WGS) entry which is preliminary data.</text>
</comment>
<name>A0A4C1YZK8_EUMVA</name>